<protein>
    <recommendedName>
        <fullName evidence="3">DUF3447 domain-containing protein</fullName>
    </recommendedName>
</protein>
<sequence>MCESDNVEKFLEEYKSIYDKYLNFIENEENIEENYMILTQIIEDAKIKDFQHKLRLFLRMVISIANNHQHCPNFYAKIDKTLKYFKDDIKKYFLNSEIFSIFKSNKRILLFLIKEKIFSVDKFLIKYIQTHGTYDQYLQYFAPEIKPFENEKWFPSYFLSMIENLPDNFYELRMEGENHNYICKLIREDSVKDFIAYINKNNISLNSKIDYSIYETNSLLNQVQLIEYAASFGSIQIFNFLKREGVKLESSLWSYVIHSKNEELIHLLEDNKLINEELYLTCYAESIKYHHNEVANYFRLNYLQNNNSCNFYTSLYSLEYYNFSFLENEYINESSFYLLCKHDYYLFVKALLTCRNIKINQKVMYTNKIQNHVFQ</sequence>
<dbReference type="EMBL" id="JAPFFF010000009">
    <property type="protein sequence ID" value="KAK8882930.1"/>
    <property type="molecule type" value="Genomic_DNA"/>
</dbReference>
<comment type="caution">
    <text evidence="1">The sequence shown here is derived from an EMBL/GenBank/DDBJ whole genome shotgun (WGS) entry which is preliminary data.</text>
</comment>
<gene>
    <name evidence="1" type="ORF">M9Y10_045576</name>
</gene>
<proteinExistence type="predicted"/>
<name>A0ABR2JVM2_9EUKA</name>
<evidence type="ECO:0000313" key="2">
    <source>
        <dbReference type="Proteomes" id="UP001470230"/>
    </source>
</evidence>
<evidence type="ECO:0008006" key="3">
    <source>
        <dbReference type="Google" id="ProtNLM"/>
    </source>
</evidence>
<organism evidence="1 2">
    <name type="scientific">Tritrichomonas musculus</name>
    <dbReference type="NCBI Taxonomy" id="1915356"/>
    <lineage>
        <taxon>Eukaryota</taxon>
        <taxon>Metamonada</taxon>
        <taxon>Parabasalia</taxon>
        <taxon>Tritrichomonadida</taxon>
        <taxon>Tritrichomonadidae</taxon>
        <taxon>Tritrichomonas</taxon>
    </lineage>
</organism>
<dbReference type="Proteomes" id="UP001470230">
    <property type="component" value="Unassembled WGS sequence"/>
</dbReference>
<accession>A0ABR2JVM2</accession>
<reference evidence="1 2" key="1">
    <citation type="submission" date="2024-04" db="EMBL/GenBank/DDBJ databases">
        <title>Tritrichomonas musculus Genome.</title>
        <authorList>
            <person name="Alves-Ferreira E."/>
            <person name="Grigg M."/>
            <person name="Lorenzi H."/>
            <person name="Galac M."/>
        </authorList>
    </citation>
    <scope>NUCLEOTIDE SEQUENCE [LARGE SCALE GENOMIC DNA]</scope>
    <source>
        <strain evidence="1 2">EAF2021</strain>
    </source>
</reference>
<evidence type="ECO:0000313" key="1">
    <source>
        <dbReference type="EMBL" id="KAK8882930.1"/>
    </source>
</evidence>
<keyword evidence="2" id="KW-1185">Reference proteome</keyword>